<dbReference type="GO" id="GO:0006113">
    <property type="term" value="P:fermentation"/>
    <property type="evidence" value="ECO:0007669"/>
    <property type="project" value="InterPro"/>
</dbReference>
<reference evidence="2" key="1">
    <citation type="submission" date="2023-06" db="EMBL/GenBank/DDBJ databases">
        <authorList>
            <consortium name="Lawrence Berkeley National Laboratory"/>
            <person name="Ahrendt S."/>
            <person name="Sahu N."/>
            <person name="Indic B."/>
            <person name="Wong-Bajracharya J."/>
            <person name="Merenyi Z."/>
            <person name="Ke H.-M."/>
            <person name="Monk M."/>
            <person name="Kocsube S."/>
            <person name="Drula E."/>
            <person name="Lipzen A."/>
            <person name="Balint B."/>
            <person name="Henrissat B."/>
            <person name="Andreopoulos B."/>
            <person name="Martin F.M."/>
            <person name="Harder C.B."/>
            <person name="Rigling D."/>
            <person name="Ford K.L."/>
            <person name="Foster G.D."/>
            <person name="Pangilinan J."/>
            <person name="Papanicolaou A."/>
            <person name="Barry K."/>
            <person name="LaButti K."/>
            <person name="Viragh M."/>
            <person name="Koriabine M."/>
            <person name="Yan M."/>
            <person name="Riley R."/>
            <person name="Champramary S."/>
            <person name="Plett K.L."/>
            <person name="Tsai I.J."/>
            <person name="Slot J."/>
            <person name="Sipos G."/>
            <person name="Plett J."/>
            <person name="Nagy L.G."/>
            <person name="Grigoriev I.V."/>
        </authorList>
    </citation>
    <scope>NUCLEOTIDE SEQUENCE</scope>
    <source>
        <strain evidence="2">ICMP 16352</strain>
    </source>
</reference>
<feature type="transmembrane region" description="Helical" evidence="1">
    <location>
        <begin position="44"/>
        <end position="66"/>
    </location>
</feature>
<dbReference type="GO" id="GO:0016020">
    <property type="term" value="C:membrane"/>
    <property type="evidence" value="ECO:0007669"/>
    <property type="project" value="InterPro"/>
</dbReference>
<dbReference type="PANTHER" id="PTHR32085:SF3">
    <property type="entry name" value="PROTEIN CSF1"/>
    <property type="match status" value="1"/>
</dbReference>
<dbReference type="EMBL" id="JAUEPR010000004">
    <property type="protein sequence ID" value="KAK0486084.1"/>
    <property type="molecule type" value="Genomic_DNA"/>
</dbReference>
<sequence>MLDNLVLIACICIGTATVIYIFYWSRLVAWLLGLVIRFLSWSQGASSIWVSIGSIHFSLLSGRILLKDVRYHSSNQTVKIVKCQIVWRYWVRKPLSEDGVESLLGSDEPKAERQNPCRIQISFQGFEWFLYNRTAAYENIISQMASKNSTCHKTRRSSTECRQSFQTMDYGTPVPHPSSVLGVLRLRTPTFLQDAFTWFKRQLPTLDPKELLPIGLDAAKGVIICGNNSTPNLLVAEFQKAEGSYSTLSKCPHSVRGEQAIW</sequence>
<dbReference type="InterPro" id="IPR029636">
    <property type="entry name" value="Csf1"/>
</dbReference>
<evidence type="ECO:0008006" key="4">
    <source>
        <dbReference type="Google" id="ProtNLM"/>
    </source>
</evidence>
<evidence type="ECO:0000313" key="3">
    <source>
        <dbReference type="Proteomes" id="UP001175227"/>
    </source>
</evidence>
<name>A0AA39PL63_9AGAR</name>
<organism evidence="2 3">
    <name type="scientific">Armillaria novae-zelandiae</name>
    <dbReference type="NCBI Taxonomy" id="153914"/>
    <lineage>
        <taxon>Eukaryota</taxon>
        <taxon>Fungi</taxon>
        <taxon>Dikarya</taxon>
        <taxon>Basidiomycota</taxon>
        <taxon>Agaricomycotina</taxon>
        <taxon>Agaricomycetes</taxon>
        <taxon>Agaricomycetidae</taxon>
        <taxon>Agaricales</taxon>
        <taxon>Marasmiineae</taxon>
        <taxon>Physalacriaceae</taxon>
        <taxon>Armillaria</taxon>
    </lineage>
</organism>
<dbReference type="PANTHER" id="PTHR32085">
    <property type="entry name" value="PROTEIN CSF1"/>
    <property type="match status" value="1"/>
</dbReference>
<dbReference type="Proteomes" id="UP001175227">
    <property type="component" value="Unassembled WGS sequence"/>
</dbReference>
<keyword evidence="1" id="KW-0812">Transmembrane</keyword>
<evidence type="ECO:0000313" key="2">
    <source>
        <dbReference type="EMBL" id="KAK0486084.1"/>
    </source>
</evidence>
<gene>
    <name evidence="2" type="ORF">IW261DRAFT_777034</name>
</gene>
<comment type="caution">
    <text evidence="2">The sequence shown here is derived from an EMBL/GenBank/DDBJ whole genome shotgun (WGS) entry which is preliminary data.</text>
</comment>
<proteinExistence type="predicted"/>
<evidence type="ECO:0000256" key="1">
    <source>
        <dbReference type="SAM" id="Phobius"/>
    </source>
</evidence>
<protein>
    <recommendedName>
        <fullName evidence="4">BCS1 N-terminal domain-containing protein</fullName>
    </recommendedName>
</protein>
<keyword evidence="3" id="KW-1185">Reference proteome</keyword>
<feature type="transmembrane region" description="Helical" evidence="1">
    <location>
        <begin position="5"/>
        <end position="24"/>
    </location>
</feature>
<keyword evidence="1" id="KW-1133">Transmembrane helix</keyword>
<dbReference type="AlphaFoldDB" id="A0AA39PL63"/>
<keyword evidence="1" id="KW-0472">Membrane</keyword>
<accession>A0AA39PL63</accession>